<dbReference type="Proteomes" id="UP001162060">
    <property type="component" value="Unassembled WGS sequence"/>
</dbReference>
<organism evidence="7 8">
    <name type="scientific">Peronospora matthiolae</name>
    <dbReference type="NCBI Taxonomy" id="2874970"/>
    <lineage>
        <taxon>Eukaryota</taxon>
        <taxon>Sar</taxon>
        <taxon>Stramenopiles</taxon>
        <taxon>Oomycota</taxon>
        <taxon>Peronosporomycetes</taxon>
        <taxon>Peronosporales</taxon>
        <taxon>Peronosporaceae</taxon>
        <taxon>Peronospora</taxon>
    </lineage>
</organism>
<reference evidence="7" key="1">
    <citation type="submission" date="2024-01" db="EMBL/GenBank/DDBJ databases">
        <authorList>
            <person name="Webb A."/>
        </authorList>
    </citation>
    <scope>NUCLEOTIDE SEQUENCE</scope>
    <source>
        <strain evidence="7">Pm1</strain>
    </source>
</reference>
<evidence type="ECO:0000259" key="6">
    <source>
        <dbReference type="PROSITE" id="PS50600"/>
    </source>
</evidence>
<evidence type="ECO:0000256" key="5">
    <source>
        <dbReference type="SAM" id="MobiDB-lite"/>
    </source>
</evidence>
<proteinExistence type="inferred from homology"/>
<dbReference type="Pfam" id="PF02902">
    <property type="entry name" value="Peptidase_C48"/>
    <property type="match status" value="1"/>
</dbReference>
<evidence type="ECO:0000313" key="7">
    <source>
        <dbReference type="EMBL" id="CAK7935390.1"/>
    </source>
</evidence>
<dbReference type="InterPro" id="IPR003653">
    <property type="entry name" value="Peptidase_C48_C"/>
</dbReference>
<dbReference type="GO" id="GO:0016926">
    <property type="term" value="P:protein desumoylation"/>
    <property type="evidence" value="ECO:0007669"/>
    <property type="project" value="UniProtKB-ARBA"/>
</dbReference>
<accession>A0AAV1ULM7</accession>
<dbReference type="GO" id="GO:0006508">
    <property type="term" value="P:proteolysis"/>
    <property type="evidence" value="ECO:0007669"/>
    <property type="project" value="UniProtKB-KW"/>
</dbReference>
<dbReference type="PANTHER" id="PTHR46915:SF2">
    <property type="entry name" value="UBIQUITIN-LIKE PROTEASE 4"/>
    <property type="match status" value="1"/>
</dbReference>
<dbReference type="AlphaFoldDB" id="A0AAV1ULM7"/>
<keyword evidence="3" id="KW-0378">Hydrolase</keyword>
<dbReference type="GO" id="GO:0008234">
    <property type="term" value="F:cysteine-type peptidase activity"/>
    <property type="evidence" value="ECO:0007669"/>
    <property type="project" value="UniProtKB-KW"/>
</dbReference>
<dbReference type="EMBL" id="CAKLBY020000221">
    <property type="protein sequence ID" value="CAK7935390.1"/>
    <property type="molecule type" value="Genomic_DNA"/>
</dbReference>
<dbReference type="SUPFAM" id="SSF54001">
    <property type="entry name" value="Cysteine proteinases"/>
    <property type="match status" value="1"/>
</dbReference>
<evidence type="ECO:0000256" key="4">
    <source>
        <dbReference type="ARBA" id="ARBA00022807"/>
    </source>
</evidence>
<dbReference type="Gene3D" id="1.10.418.20">
    <property type="match status" value="1"/>
</dbReference>
<dbReference type="InterPro" id="IPR038765">
    <property type="entry name" value="Papain-like_cys_pep_sf"/>
</dbReference>
<keyword evidence="4" id="KW-0788">Thiol protease</keyword>
<sequence length="804" mass="89442">MNDHRERRRRFGARRHSSTASDDHSSGCRDLRYPPSLEFSTVASEHTIGRRSAASGAYTRCWDDQYSHHFDFSQDGHQRGTHCTQPKYHSNRPKASGRSISAPGSSIVTMPSSSALAGVADHVLVKNFIPPKAHSEFLTNLTKKNTMANRGPRPSSKLPAYPSLEAASAPILMKKDVSRVATGPGKWVTTRAKELVMKSRVAKTSTEKKVKSGHDARNDLSPVISPYALRDRTKLSAFNCSPTSMLSASLSGQSLATLKKRKLNSEGSAAKPIALDSDTESEAAVQLDFGSDSKETVDDVIDDDAKDGAVDDSAELDVDPENIVSHAVAQIINCDATIGLFQVMVDLFFQSDRMCMQNIRGKYEEWPFEQHYVLKLKHLHDVRSHIGATETVATAQVEVDEADRRRHLLENASYIALRMPLLDQAASEGFYDPTGSDLCKGYVVFYPMENASGSNLSDIIDILRGHTDILMIDDKEQAKEYIQALAQHRPSYKSGQLCRRQSSTGEPDGISESEEECIGDSITVLTYPLPPCTTDVVTIVRRDVSRLTPRRYLNDNIIDYYFKRMMLETFRDHALVQKKVLFLSSHFYSRLRAGKGATAEARMKAGYKNVSTWLSRSSLFTRSIIFIPINKDVHWSLAVILNPGIAGLESSDEDAFSCIAVLDPLGSYHRKASIIRNLRAFLQMQWASSEEHVSETEAESVLEYGSDRVLTLNVETPLQQNSYDCGVYVLKFAEVMLKNCLDLGLLAQNDGVISKDVIDNHLEALITSSSFTAEDITATRKQIQQYIEVDAREYLLRKDKAASE</sequence>
<evidence type="ECO:0000256" key="3">
    <source>
        <dbReference type="ARBA" id="ARBA00022801"/>
    </source>
</evidence>
<dbReference type="Gene3D" id="3.30.310.130">
    <property type="entry name" value="Ubiquitin-related"/>
    <property type="match status" value="1"/>
</dbReference>
<evidence type="ECO:0000313" key="8">
    <source>
        <dbReference type="Proteomes" id="UP001162060"/>
    </source>
</evidence>
<evidence type="ECO:0000256" key="1">
    <source>
        <dbReference type="ARBA" id="ARBA00005234"/>
    </source>
</evidence>
<feature type="compositionally biased region" description="Basic and acidic residues" evidence="5">
    <location>
        <begin position="21"/>
        <end position="30"/>
    </location>
</feature>
<evidence type="ECO:0000256" key="2">
    <source>
        <dbReference type="ARBA" id="ARBA00022670"/>
    </source>
</evidence>
<dbReference type="PROSITE" id="PS50600">
    <property type="entry name" value="ULP_PROTEASE"/>
    <property type="match status" value="1"/>
</dbReference>
<feature type="compositionally biased region" description="Basic residues" evidence="5">
    <location>
        <begin position="1"/>
        <end position="17"/>
    </location>
</feature>
<gene>
    <name evidence="7" type="ORF">PM001_LOCUS20540</name>
</gene>
<name>A0AAV1ULM7_9STRA</name>
<comment type="similarity">
    <text evidence="1">Belongs to the peptidase C48 family.</text>
</comment>
<feature type="region of interest" description="Disordered" evidence="5">
    <location>
        <begin position="1"/>
        <end position="30"/>
    </location>
</feature>
<protein>
    <recommendedName>
        <fullName evidence="6">Ubiquitin-like protease family profile domain-containing protein</fullName>
    </recommendedName>
</protein>
<keyword evidence="2" id="KW-0645">Protease</keyword>
<dbReference type="PANTHER" id="PTHR46915">
    <property type="entry name" value="UBIQUITIN-LIKE PROTEASE 4-RELATED"/>
    <property type="match status" value="1"/>
</dbReference>
<comment type="caution">
    <text evidence="7">The sequence shown here is derived from an EMBL/GenBank/DDBJ whole genome shotgun (WGS) entry which is preliminary data.</text>
</comment>
<feature type="domain" description="Ubiquitin-like protease family profile" evidence="6">
    <location>
        <begin position="537"/>
        <end position="736"/>
    </location>
</feature>
<feature type="region of interest" description="Disordered" evidence="5">
    <location>
        <begin position="73"/>
        <end position="101"/>
    </location>
</feature>